<feature type="transmembrane region" description="Helical" evidence="1">
    <location>
        <begin position="24"/>
        <end position="46"/>
    </location>
</feature>
<sequence>MVITPYNSSTDLWFMYFQTKTGGYLTLIEMYGIRSIIALFALIFNLSLISPQFLPNTYSFGNFILALIGQPFIKFVPCFWIQILSIITGNNAQMTMVLIGLDRLFAVKLPICLVTCSSYDISRGSCIVAYSSNAPVLYFVSEKYRAAFNDCFPLLAYLNGSSSHSNSVGATATTPAIAVNPHLPKIVNNRPLTVINS</sequence>
<dbReference type="AlphaFoldDB" id="A0A915LC33"/>
<keyword evidence="1" id="KW-0812">Transmembrane</keyword>
<name>A0A915LC33_MELJA</name>
<keyword evidence="2" id="KW-1185">Reference proteome</keyword>
<dbReference type="WBParaSite" id="scaffold10316_cov240.g14693">
    <property type="protein sequence ID" value="scaffold10316_cov240.g14693"/>
    <property type="gene ID" value="scaffold10316_cov240.g14693"/>
</dbReference>
<proteinExistence type="predicted"/>
<protein>
    <submittedName>
        <fullName evidence="3">Serpentine receptor class gamma</fullName>
    </submittedName>
</protein>
<organism evidence="2 3">
    <name type="scientific">Meloidogyne javanica</name>
    <name type="common">Root-knot nematode worm</name>
    <dbReference type="NCBI Taxonomy" id="6303"/>
    <lineage>
        <taxon>Eukaryota</taxon>
        <taxon>Metazoa</taxon>
        <taxon>Ecdysozoa</taxon>
        <taxon>Nematoda</taxon>
        <taxon>Chromadorea</taxon>
        <taxon>Rhabditida</taxon>
        <taxon>Tylenchina</taxon>
        <taxon>Tylenchomorpha</taxon>
        <taxon>Tylenchoidea</taxon>
        <taxon>Meloidogynidae</taxon>
        <taxon>Meloidogyninae</taxon>
        <taxon>Meloidogyne</taxon>
        <taxon>Meloidogyne incognita group</taxon>
    </lineage>
</organism>
<evidence type="ECO:0000313" key="3">
    <source>
        <dbReference type="WBParaSite" id="scaffold10316_cov240.g14693"/>
    </source>
</evidence>
<evidence type="ECO:0000313" key="2">
    <source>
        <dbReference type="Proteomes" id="UP000887561"/>
    </source>
</evidence>
<accession>A0A915LC33</accession>
<reference evidence="3" key="1">
    <citation type="submission" date="2022-11" db="UniProtKB">
        <authorList>
            <consortium name="WormBaseParasite"/>
        </authorList>
    </citation>
    <scope>IDENTIFICATION</scope>
</reference>
<keyword evidence="1" id="KW-1133">Transmembrane helix</keyword>
<keyword evidence="1" id="KW-0472">Membrane</keyword>
<evidence type="ECO:0000256" key="1">
    <source>
        <dbReference type="SAM" id="Phobius"/>
    </source>
</evidence>
<dbReference type="Proteomes" id="UP000887561">
    <property type="component" value="Unplaced"/>
</dbReference>